<comment type="caution">
    <text evidence="2">The sequence shown here is derived from an EMBL/GenBank/DDBJ whole genome shotgun (WGS) entry which is preliminary data.</text>
</comment>
<evidence type="ECO:0000313" key="3">
    <source>
        <dbReference type="Proteomes" id="UP001595956"/>
    </source>
</evidence>
<keyword evidence="1" id="KW-0472">Membrane</keyword>
<proteinExistence type="predicted"/>
<evidence type="ECO:0000313" key="2">
    <source>
        <dbReference type="EMBL" id="MFC5493434.1"/>
    </source>
</evidence>
<gene>
    <name evidence="2" type="ORF">ACFPKY_09990</name>
</gene>
<reference evidence="3" key="1">
    <citation type="journal article" date="2019" name="Int. J. Syst. Evol. Microbiol.">
        <title>The Global Catalogue of Microorganisms (GCM) 10K type strain sequencing project: providing services to taxonomists for standard genome sequencing and annotation.</title>
        <authorList>
            <consortium name="The Broad Institute Genomics Platform"/>
            <consortium name="The Broad Institute Genome Sequencing Center for Infectious Disease"/>
            <person name="Wu L."/>
            <person name="Ma J."/>
        </authorList>
    </citation>
    <scope>NUCLEOTIDE SEQUENCE [LARGE SCALE GENOMIC DNA]</scope>
    <source>
        <strain evidence="3">KACC 13778</strain>
    </source>
</reference>
<keyword evidence="1" id="KW-0812">Transmembrane</keyword>
<evidence type="ECO:0000256" key="1">
    <source>
        <dbReference type="SAM" id="Phobius"/>
    </source>
</evidence>
<organism evidence="2 3">
    <name type="scientific">Nocardioides caricicola</name>
    <dbReference type="NCBI Taxonomy" id="634770"/>
    <lineage>
        <taxon>Bacteria</taxon>
        <taxon>Bacillati</taxon>
        <taxon>Actinomycetota</taxon>
        <taxon>Actinomycetes</taxon>
        <taxon>Propionibacteriales</taxon>
        <taxon>Nocardioidaceae</taxon>
        <taxon>Nocardioides</taxon>
    </lineage>
</organism>
<accession>A0ABW0N2Q2</accession>
<keyword evidence="3" id="KW-1185">Reference proteome</keyword>
<sequence>MTYWIIAAVVVALLVLALVWWSSGRSRHRAPGVSADFERGRGQGNLYDRGTM</sequence>
<keyword evidence="1" id="KW-1133">Transmembrane helix</keyword>
<dbReference type="Proteomes" id="UP001595956">
    <property type="component" value="Unassembled WGS sequence"/>
</dbReference>
<name>A0ABW0N2Q2_9ACTN</name>
<protein>
    <submittedName>
        <fullName evidence="2">Uncharacterized protein</fullName>
    </submittedName>
</protein>
<dbReference type="RefSeq" id="WP_345172543.1">
    <property type="nucleotide sequence ID" value="NZ_BAABFQ010000003.1"/>
</dbReference>
<dbReference type="EMBL" id="JBHSMD010000002">
    <property type="protein sequence ID" value="MFC5493434.1"/>
    <property type="molecule type" value="Genomic_DNA"/>
</dbReference>
<feature type="transmembrane region" description="Helical" evidence="1">
    <location>
        <begin position="6"/>
        <end position="23"/>
    </location>
</feature>